<evidence type="ECO:0008006" key="4">
    <source>
        <dbReference type="Google" id="ProtNLM"/>
    </source>
</evidence>
<keyword evidence="3" id="KW-1185">Reference proteome</keyword>
<evidence type="ECO:0000313" key="2">
    <source>
        <dbReference type="EMBL" id="KWW99492.1"/>
    </source>
</evidence>
<dbReference type="PROSITE" id="PS51257">
    <property type="entry name" value="PROKAR_LIPOPROTEIN"/>
    <property type="match status" value="1"/>
</dbReference>
<comment type="caution">
    <text evidence="2">The sequence shown here is derived from an EMBL/GenBank/DDBJ whole genome shotgun (WGS) entry which is preliminary data.</text>
</comment>
<dbReference type="RefSeq" id="WP_066884997.1">
    <property type="nucleotide sequence ID" value="NZ_CP171739.1"/>
</dbReference>
<organism evidence="2 3">
    <name type="scientific">Carbonactinospora thermoautotrophica</name>
    <dbReference type="NCBI Taxonomy" id="1469144"/>
    <lineage>
        <taxon>Bacteria</taxon>
        <taxon>Bacillati</taxon>
        <taxon>Actinomycetota</taxon>
        <taxon>Actinomycetes</taxon>
        <taxon>Kitasatosporales</taxon>
        <taxon>Carbonactinosporaceae</taxon>
        <taxon>Carbonactinospora</taxon>
    </lineage>
</organism>
<dbReference type="EMBL" id="LAXD01000001">
    <property type="protein sequence ID" value="KWW99492.1"/>
    <property type="molecule type" value="Genomic_DNA"/>
</dbReference>
<evidence type="ECO:0000313" key="3">
    <source>
        <dbReference type="Proteomes" id="UP000070188"/>
    </source>
</evidence>
<accession>A0A132MNS2</accession>
<feature type="chain" id="PRO_5039010053" description="Lipoprotein" evidence="1">
    <location>
        <begin position="24"/>
        <end position="184"/>
    </location>
</feature>
<dbReference type="PATRIC" id="fig|1469144.10.peg.1256"/>
<proteinExistence type="predicted"/>
<keyword evidence="1" id="KW-0732">Signal</keyword>
<evidence type="ECO:0000256" key="1">
    <source>
        <dbReference type="SAM" id="SignalP"/>
    </source>
</evidence>
<sequence length="184" mass="20060">MRYPTKGFIAVAVVVFGALTSCAPPPPKPEAAVLRETSPPWPAPRDAVSYIEKAGMPKLPWQYKPADHFKTQLIVYVDGDPVTVPPGIGVDRVRGLQAPIHTHDESGQIWVEPEEPGTFTLGQFFDLWGVRFTKDCLGNLCAGNGKRVAVYVDHQPFGGDPRQIELKAQRRIVVSYESAAAPAG</sequence>
<dbReference type="STRING" id="1469144.LI90_1128"/>
<dbReference type="Proteomes" id="UP000070188">
    <property type="component" value="Unassembled WGS sequence"/>
</dbReference>
<protein>
    <recommendedName>
        <fullName evidence="4">Lipoprotein</fullName>
    </recommendedName>
</protein>
<gene>
    <name evidence="2" type="ORF">LI90_1128</name>
</gene>
<name>A0A132MNS2_9ACTN</name>
<feature type="signal peptide" evidence="1">
    <location>
        <begin position="1"/>
        <end position="23"/>
    </location>
</feature>
<dbReference type="OrthoDB" id="8988083at2"/>
<dbReference type="AlphaFoldDB" id="A0A132MNS2"/>
<reference evidence="3" key="1">
    <citation type="submission" date="2015-04" db="EMBL/GenBank/DDBJ databases">
        <title>Physiological reanalysis, assessment of diazotrophy, and genome sequences of multiple isolates of Streptomyces thermoautotrophicus.</title>
        <authorList>
            <person name="MacKellar D.C."/>
            <person name="Lieber L."/>
            <person name="Norman J."/>
            <person name="Bolger A."/>
            <person name="Tobin C."/>
            <person name="Murray J.W."/>
            <person name="Chang R."/>
            <person name="Ford T."/>
            <person name="Nguyen P.Q."/>
            <person name="Woodward J."/>
            <person name="Permingeat H."/>
            <person name="Joshi N.S."/>
            <person name="Silver P.A."/>
            <person name="Usadel B."/>
            <person name="Rutherford A.W."/>
            <person name="Friesen M."/>
            <person name="Prell J."/>
        </authorList>
    </citation>
    <scope>NUCLEOTIDE SEQUENCE [LARGE SCALE GENOMIC DNA]</scope>
    <source>
        <strain evidence="3">H1</strain>
    </source>
</reference>